<comment type="caution">
    <text evidence="1">The sequence shown here is derived from an EMBL/GenBank/DDBJ whole genome shotgun (WGS) entry which is preliminary data.</text>
</comment>
<name>A0A0C1Y8A6_9BURK</name>
<dbReference type="RefSeq" id="WP_040041773.1">
    <property type="nucleotide sequence ID" value="NZ_JWJG01000028.1"/>
</dbReference>
<dbReference type="PIRSF" id="PIRSF008546">
    <property type="entry name" value="UCP008546"/>
    <property type="match status" value="1"/>
</dbReference>
<reference evidence="1 2" key="1">
    <citation type="submission" date="2014-12" db="EMBL/GenBank/DDBJ databases">
        <title>Denitrispirillum autotrophicum gen. nov., sp. nov., Denitrifying, Facultatively Autotrophic Bacteria Isolated from Rice Paddy Soil.</title>
        <authorList>
            <person name="Ishii S."/>
            <person name="Ashida N."/>
            <person name="Ohno H."/>
            <person name="Otsuka S."/>
            <person name="Yokota A."/>
            <person name="Senoo K."/>
        </authorList>
    </citation>
    <scope>NUCLEOTIDE SEQUENCE [LARGE SCALE GENOMIC DNA]</scope>
    <source>
        <strain evidence="1 2">TSA66</strain>
    </source>
</reference>
<dbReference type="InterPro" id="IPR036287">
    <property type="entry name" value="Rv1873-like_sf"/>
</dbReference>
<accession>A0A0C1Y8A6</accession>
<gene>
    <name evidence="1" type="ORF">TSA66_23600</name>
</gene>
<dbReference type="OrthoDB" id="9801870at2"/>
<evidence type="ECO:0000313" key="2">
    <source>
        <dbReference type="Proteomes" id="UP000031572"/>
    </source>
</evidence>
<dbReference type="STRING" id="709839.TSA66_23600"/>
<evidence type="ECO:0000313" key="1">
    <source>
        <dbReference type="EMBL" id="KIF83148.1"/>
    </source>
</evidence>
<protein>
    <submittedName>
        <fullName evidence="1">Calpastatin</fullName>
    </submittedName>
</protein>
<sequence>MHDQYHLQRFVDAQQPVYATVCAELRAGRKRSHWMWFIFPQIAGLGHSAMAQRFALSSLEEARAYLAHPLLGARLRECSGIVASLEERSAEDIFGYPDDLKFRSSMTLFAQADDGASVFDACLRKYFGGEPDRATLDRL</sequence>
<organism evidence="1 2">
    <name type="scientific">Noviherbaspirillum autotrophicum</name>
    <dbReference type="NCBI Taxonomy" id="709839"/>
    <lineage>
        <taxon>Bacteria</taxon>
        <taxon>Pseudomonadati</taxon>
        <taxon>Pseudomonadota</taxon>
        <taxon>Betaproteobacteria</taxon>
        <taxon>Burkholderiales</taxon>
        <taxon>Oxalobacteraceae</taxon>
        <taxon>Noviherbaspirillum</taxon>
    </lineage>
</organism>
<dbReference type="InterPro" id="IPR014937">
    <property type="entry name" value="DUF1810"/>
</dbReference>
<dbReference type="SUPFAM" id="SSF140736">
    <property type="entry name" value="Rv1873-like"/>
    <property type="match status" value="1"/>
</dbReference>
<dbReference type="Pfam" id="PF08837">
    <property type="entry name" value="DUF1810"/>
    <property type="match status" value="1"/>
</dbReference>
<dbReference type="Proteomes" id="UP000031572">
    <property type="component" value="Unassembled WGS sequence"/>
</dbReference>
<dbReference type="AlphaFoldDB" id="A0A0C1Y8A6"/>
<keyword evidence="2" id="KW-1185">Reference proteome</keyword>
<proteinExistence type="predicted"/>
<dbReference type="Gene3D" id="1.25.40.380">
    <property type="entry name" value="Protein of unknown function DUF1810"/>
    <property type="match status" value="1"/>
</dbReference>
<dbReference type="EMBL" id="JWJG01000028">
    <property type="protein sequence ID" value="KIF83148.1"/>
    <property type="molecule type" value="Genomic_DNA"/>
</dbReference>